<proteinExistence type="predicted"/>
<dbReference type="Proteomes" id="UP001060215">
    <property type="component" value="Chromosome 13"/>
</dbReference>
<sequence>MKRTATDLHLRISLKRDGGRRDRRGGQRGSGHRLRRGYGSRMGKVIVRYPHVHFDQSWGNIALGKPMFRMFRVSQFHRVINDYDCDYLFAQNGLVAYKDGKLIGTQSLRSYLGEEKLKVRPFSRSFLHLEEAHNLTKQTTLDLLILRCITIADLDIAIKRFVLNIRPKMVSVLCEKFAHLNVTFSIEGKISFDVFPQGWDKTYCLRYVDDFHEIHFFEDKTYKGRNDHEIYESERTMGHTVTSPEDTVRQCTALFLSKQV</sequence>
<accession>A0ACC0FTV0</accession>
<reference evidence="1 2" key="1">
    <citation type="journal article" date="2022" name="Plant J.">
        <title>Chromosome-level genome of Camellia lanceoleosa provides a valuable resource for understanding genome evolution and self-incompatibility.</title>
        <authorList>
            <person name="Gong W."/>
            <person name="Xiao S."/>
            <person name="Wang L."/>
            <person name="Liao Z."/>
            <person name="Chang Y."/>
            <person name="Mo W."/>
            <person name="Hu G."/>
            <person name="Li W."/>
            <person name="Zhao G."/>
            <person name="Zhu H."/>
            <person name="Hu X."/>
            <person name="Ji K."/>
            <person name="Xiang X."/>
            <person name="Song Q."/>
            <person name="Yuan D."/>
            <person name="Jin S."/>
            <person name="Zhang L."/>
        </authorList>
    </citation>
    <scope>NUCLEOTIDE SEQUENCE [LARGE SCALE GENOMIC DNA]</scope>
    <source>
        <strain evidence="1">SQ_2022a</strain>
    </source>
</reference>
<evidence type="ECO:0000313" key="2">
    <source>
        <dbReference type="Proteomes" id="UP001060215"/>
    </source>
</evidence>
<evidence type="ECO:0000313" key="1">
    <source>
        <dbReference type="EMBL" id="KAI7991804.1"/>
    </source>
</evidence>
<protein>
    <submittedName>
        <fullName evidence="1">Uncharacterized protein</fullName>
    </submittedName>
</protein>
<comment type="caution">
    <text evidence="1">The sequence shown here is derived from an EMBL/GenBank/DDBJ whole genome shotgun (WGS) entry which is preliminary data.</text>
</comment>
<organism evidence="1 2">
    <name type="scientific">Camellia lanceoleosa</name>
    <dbReference type="NCBI Taxonomy" id="1840588"/>
    <lineage>
        <taxon>Eukaryota</taxon>
        <taxon>Viridiplantae</taxon>
        <taxon>Streptophyta</taxon>
        <taxon>Embryophyta</taxon>
        <taxon>Tracheophyta</taxon>
        <taxon>Spermatophyta</taxon>
        <taxon>Magnoliopsida</taxon>
        <taxon>eudicotyledons</taxon>
        <taxon>Gunneridae</taxon>
        <taxon>Pentapetalae</taxon>
        <taxon>asterids</taxon>
        <taxon>Ericales</taxon>
        <taxon>Theaceae</taxon>
        <taxon>Camellia</taxon>
    </lineage>
</organism>
<gene>
    <name evidence="1" type="ORF">LOK49_LG12G01530</name>
</gene>
<dbReference type="EMBL" id="CM045770">
    <property type="protein sequence ID" value="KAI7991804.1"/>
    <property type="molecule type" value="Genomic_DNA"/>
</dbReference>
<keyword evidence="2" id="KW-1185">Reference proteome</keyword>
<name>A0ACC0FTV0_9ERIC</name>